<evidence type="ECO:0000256" key="5">
    <source>
        <dbReference type="ARBA" id="ARBA00023163"/>
    </source>
</evidence>
<dbReference type="Pfam" id="PF00126">
    <property type="entry name" value="HTH_1"/>
    <property type="match status" value="1"/>
</dbReference>
<protein>
    <submittedName>
        <fullName evidence="7">LysR family transcriptional regulator</fullName>
    </submittedName>
</protein>
<keyword evidence="5" id="KW-0804">Transcription</keyword>
<dbReference type="Proteomes" id="UP000051660">
    <property type="component" value="Unassembled WGS sequence"/>
</dbReference>
<comment type="caution">
    <text evidence="7">The sequence shown here is derived from an EMBL/GenBank/DDBJ whole genome shotgun (WGS) entry which is preliminary data.</text>
</comment>
<dbReference type="AlphaFoldDB" id="A0A0R3M850"/>
<evidence type="ECO:0000259" key="6">
    <source>
        <dbReference type="PROSITE" id="PS50931"/>
    </source>
</evidence>
<feature type="domain" description="HTH lysR-type" evidence="6">
    <location>
        <begin position="1"/>
        <end position="58"/>
    </location>
</feature>
<reference evidence="7 8" key="1">
    <citation type="submission" date="2014-03" db="EMBL/GenBank/DDBJ databases">
        <title>Bradyrhizobium valentinum sp. nov., isolated from effective nodules of Lupinus mariae-josephae, a lupine endemic of basic-lime soils in Eastern Spain.</title>
        <authorList>
            <person name="Duran D."/>
            <person name="Rey L."/>
            <person name="Navarro A."/>
            <person name="Busquets A."/>
            <person name="Imperial J."/>
            <person name="Ruiz-Argueso T."/>
        </authorList>
    </citation>
    <scope>NUCLEOTIDE SEQUENCE [LARGE SCALE GENOMIC DNA]</scope>
    <source>
        <strain evidence="7 8">CCBAU 23086</strain>
    </source>
</reference>
<dbReference type="OrthoDB" id="8479357at2"/>
<accession>A0A0R3M850</accession>
<dbReference type="PRINTS" id="PR00039">
    <property type="entry name" value="HTHLYSR"/>
</dbReference>
<evidence type="ECO:0000313" key="7">
    <source>
        <dbReference type="EMBL" id="KRR16370.1"/>
    </source>
</evidence>
<dbReference type="CDD" id="cd08442">
    <property type="entry name" value="PBP2_YofA_SoxR_like"/>
    <property type="match status" value="1"/>
</dbReference>
<organism evidence="7 8">
    <name type="scientific">Bradyrhizobium lablabi</name>
    <dbReference type="NCBI Taxonomy" id="722472"/>
    <lineage>
        <taxon>Bacteria</taxon>
        <taxon>Pseudomonadati</taxon>
        <taxon>Pseudomonadota</taxon>
        <taxon>Alphaproteobacteria</taxon>
        <taxon>Hyphomicrobiales</taxon>
        <taxon>Nitrobacteraceae</taxon>
        <taxon>Bradyrhizobium</taxon>
    </lineage>
</organism>
<dbReference type="InterPro" id="IPR000847">
    <property type="entry name" value="LysR_HTH_N"/>
</dbReference>
<dbReference type="PANTHER" id="PTHR30126:SF40">
    <property type="entry name" value="HTH-TYPE TRANSCRIPTIONAL REGULATOR GLTR"/>
    <property type="match status" value="1"/>
</dbReference>
<dbReference type="InterPro" id="IPR005119">
    <property type="entry name" value="LysR_subst-bd"/>
</dbReference>
<dbReference type="SUPFAM" id="SSF53850">
    <property type="entry name" value="Periplasmic binding protein-like II"/>
    <property type="match status" value="1"/>
</dbReference>
<evidence type="ECO:0000256" key="4">
    <source>
        <dbReference type="ARBA" id="ARBA00023125"/>
    </source>
</evidence>
<dbReference type="FunFam" id="1.10.10.10:FF:000001">
    <property type="entry name" value="LysR family transcriptional regulator"/>
    <property type="match status" value="1"/>
</dbReference>
<dbReference type="PROSITE" id="PS50931">
    <property type="entry name" value="HTH_LYSR"/>
    <property type="match status" value="1"/>
</dbReference>
<sequence length="289" mass="31908">MDLSDLRIFTAVVREGGVTRAAEKLNRVQSNVTTRIRQLEEDLDVPLFLREGKRLHLAPAGQLLLGYADRLLSLADEARASIRDPRPRGLFRIGAMESTAAVRLPRTINEYSRLHPEVTLELRTGNPGVLATAILAGELDAALVAEPIADAPFEKMFAFEEEPVIVSAAGHPPVGKKGKFPKTIIAFEHGCPHRARLEKWYAKHGEMPERTIELSSYHAMLGCVVAGMGIALLPRSVLTTFPESKRLAVHRLPPGENRSKIVLIWRKGADSPNVAALREILSRSNRDRS</sequence>
<evidence type="ECO:0000256" key="1">
    <source>
        <dbReference type="ARBA" id="ARBA00003502"/>
    </source>
</evidence>
<dbReference type="PANTHER" id="PTHR30126">
    <property type="entry name" value="HTH-TYPE TRANSCRIPTIONAL REGULATOR"/>
    <property type="match status" value="1"/>
</dbReference>
<dbReference type="InterPro" id="IPR036388">
    <property type="entry name" value="WH-like_DNA-bd_sf"/>
</dbReference>
<evidence type="ECO:0000313" key="8">
    <source>
        <dbReference type="Proteomes" id="UP000051660"/>
    </source>
</evidence>
<dbReference type="EMBL" id="LLYB01000127">
    <property type="protein sequence ID" value="KRR16370.1"/>
    <property type="molecule type" value="Genomic_DNA"/>
</dbReference>
<dbReference type="GO" id="GO:0000976">
    <property type="term" value="F:transcription cis-regulatory region binding"/>
    <property type="evidence" value="ECO:0007669"/>
    <property type="project" value="TreeGrafter"/>
</dbReference>
<name>A0A0R3M850_9BRAD</name>
<dbReference type="Gene3D" id="1.10.10.10">
    <property type="entry name" value="Winged helix-like DNA-binding domain superfamily/Winged helix DNA-binding domain"/>
    <property type="match status" value="1"/>
</dbReference>
<comment type="similarity">
    <text evidence="2">Belongs to the LysR transcriptional regulatory family.</text>
</comment>
<dbReference type="GO" id="GO:0003700">
    <property type="term" value="F:DNA-binding transcription factor activity"/>
    <property type="evidence" value="ECO:0007669"/>
    <property type="project" value="InterPro"/>
</dbReference>
<evidence type="ECO:0000256" key="2">
    <source>
        <dbReference type="ARBA" id="ARBA00009437"/>
    </source>
</evidence>
<dbReference type="InterPro" id="IPR036390">
    <property type="entry name" value="WH_DNA-bd_sf"/>
</dbReference>
<dbReference type="Pfam" id="PF03466">
    <property type="entry name" value="LysR_substrate"/>
    <property type="match status" value="1"/>
</dbReference>
<proteinExistence type="inferred from homology"/>
<evidence type="ECO:0000256" key="3">
    <source>
        <dbReference type="ARBA" id="ARBA00023015"/>
    </source>
</evidence>
<keyword evidence="4" id="KW-0238">DNA-binding</keyword>
<dbReference type="Gene3D" id="3.40.190.290">
    <property type="match status" value="1"/>
</dbReference>
<comment type="function">
    <text evidence="1">NodD regulates the expression of the nodABCFE genes which encode other nodulation proteins. NodD is also a negative regulator of its own expression. Binds flavonoids as inducers.</text>
</comment>
<keyword evidence="3" id="KW-0805">Transcription regulation</keyword>
<dbReference type="SUPFAM" id="SSF46785">
    <property type="entry name" value="Winged helix' DNA-binding domain"/>
    <property type="match status" value="1"/>
</dbReference>
<gene>
    <name evidence="7" type="ORF">CQ14_15915</name>
</gene>
<dbReference type="RefSeq" id="WP_057862702.1">
    <property type="nucleotide sequence ID" value="NZ_LLYB01000127.1"/>
</dbReference>